<dbReference type="PATRIC" id="fig|318683.6.peg.1209"/>
<dbReference type="InterPro" id="IPR031856">
    <property type="entry name" value="YdaS_toxin-like"/>
</dbReference>
<dbReference type="InterPro" id="IPR010982">
    <property type="entry name" value="Lambda_DNA-bd_dom_sf"/>
</dbReference>
<reference evidence="1 2" key="1">
    <citation type="submission" date="2015-06" db="EMBL/GenBank/DDBJ databases">
        <title>Improved classification and identification of acetic acid bacteria using matrix-assisted laser desorption/ionization time-of-flight mass spectrometry; Gluconobacter nephelii and Gluconobacter uchimurae are later heterotypic synonyms of Gluconobacter japonicus and Gluconobacter oxydans, respectively.</title>
        <authorList>
            <person name="Li L."/>
            <person name="Cleenwerck I."/>
            <person name="De Vuyst L."/>
            <person name="Vandamme P."/>
        </authorList>
    </citation>
    <scope>NUCLEOTIDE SEQUENCE [LARGE SCALE GENOMIC DNA]</scope>
    <source>
        <strain evidence="1 2">LMG 1768</strain>
    </source>
</reference>
<dbReference type="SUPFAM" id="SSF47413">
    <property type="entry name" value="lambda repressor-like DNA-binding domains"/>
    <property type="match status" value="1"/>
</dbReference>
<dbReference type="Pfam" id="PF15943">
    <property type="entry name" value="YdaS_toxin"/>
    <property type="match status" value="1"/>
</dbReference>
<gene>
    <name evidence="1" type="ORF">AD945_06225</name>
</gene>
<organism evidence="1 2">
    <name type="scientific">Gluconobacter albidus</name>
    <dbReference type="NCBI Taxonomy" id="318683"/>
    <lineage>
        <taxon>Bacteria</taxon>
        <taxon>Pseudomonadati</taxon>
        <taxon>Pseudomonadota</taxon>
        <taxon>Alphaproteobacteria</taxon>
        <taxon>Acetobacterales</taxon>
        <taxon>Acetobacteraceae</taxon>
        <taxon>Gluconobacter</taxon>
    </lineage>
</organism>
<dbReference type="EMBL" id="LHZR01000101">
    <property type="protein sequence ID" value="KXV48808.1"/>
    <property type="molecule type" value="Genomic_DNA"/>
</dbReference>
<name>A0A149TK86_9PROT</name>
<dbReference type="AlphaFoldDB" id="A0A149TK86"/>
<dbReference type="STRING" id="318683.A0U94_05355"/>
<accession>A0A149TK86</accession>
<dbReference type="GO" id="GO:0003677">
    <property type="term" value="F:DNA binding"/>
    <property type="evidence" value="ECO:0007669"/>
    <property type="project" value="InterPro"/>
</dbReference>
<proteinExistence type="predicted"/>
<dbReference type="Proteomes" id="UP000075636">
    <property type="component" value="Unassembled WGS sequence"/>
</dbReference>
<dbReference type="RefSeq" id="WP_197460373.1">
    <property type="nucleotide sequence ID" value="NZ_LHZR01000101.1"/>
</dbReference>
<dbReference type="Gene3D" id="1.10.260.40">
    <property type="entry name" value="lambda repressor-like DNA-binding domains"/>
    <property type="match status" value="1"/>
</dbReference>
<sequence length="73" mass="8305">MTPRELISRVGGPTVLARALRLRHSTPILWKEIPPKHCPTIEAAFGIPREQLRPDLYRQTLPARSKRKEPANA</sequence>
<evidence type="ECO:0000313" key="1">
    <source>
        <dbReference type="EMBL" id="KXV48808.1"/>
    </source>
</evidence>
<protein>
    <recommendedName>
        <fullName evidence="3">CI repressor</fullName>
    </recommendedName>
</protein>
<evidence type="ECO:0000313" key="2">
    <source>
        <dbReference type="Proteomes" id="UP000075636"/>
    </source>
</evidence>
<comment type="caution">
    <text evidence="1">The sequence shown here is derived from an EMBL/GenBank/DDBJ whole genome shotgun (WGS) entry which is preliminary data.</text>
</comment>
<evidence type="ECO:0008006" key="3">
    <source>
        <dbReference type="Google" id="ProtNLM"/>
    </source>
</evidence>